<feature type="domain" description="Cation/H+ exchanger transmembrane" evidence="11">
    <location>
        <begin position="12"/>
        <end position="399"/>
    </location>
</feature>
<comment type="similarity">
    <text evidence="10">Belongs to the monovalent cation:proton antiporter 1 (CPA1) transporter (TC 2.A.36) family.</text>
</comment>
<dbReference type="PANTHER" id="PTHR10110:SF86">
    <property type="entry name" value="SODIUM_HYDROGEN EXCHANGER 7"/>
    <property type="match status" value="1"/>
</dbReference>
<accession>A0ABS0JDS8</accession>
<comment type="caution">
    <text evidence="12">The sequence shown here is derived from an EMBL/GenBank/DDBJ whole genome shotgun (WGS) entry which is preliminary data.</text>
</comment>
<dbReference type="InterPro" id="IPR018422">
    <property type="entry name" value="Cation/H_exchanger_CPA1"/>
</dbReference>
<feature type="transmembrane region" description="Helical" evidence="10">
    <location>
        <begin position="112"/>
        <end position="135"/>
    </location>
</feature>
<comment type="function">
    <text evidence="10">Na(+)/H(+) antiporter that extrudes sodium in exchange for external protons.</text>
</comment>
<evidence type="ECO:0000256" key="3">
    <source>
        <dbReference type="ARBA" id="ARBA00022475"/>
    </source>
</evidence>
<comment type="caution">
    <text evidence="10">Lacks conserved residue(s) required for the propagation of feature annotation.</text>
</comment>
<comment type="subcellular location">
    <subcellularLocation>
        <location evidence="1 10">Cell membrane</location>
        <topology evidence="1 10">Multi-pass membrane protein</topology>
    </subcellularLocation>
</comment>
<dbReference type="InterPro" id="IPR006153">
    <property type="entry name" value="Cation/H_exchanger_TM"/>
</dbReference>
<evidence type="ECO:0000256" key="5">
    <source>
        <dbReference type="ARBA" id="ARBA00022989"/>
    </source>
</evidence>
<keyword evidence="3 10" id="KW-1003">Cell membrane</keyword>
<name>A0ABS0JDS8_9ACTN</name>
<evidence type="ECO:0000256" key="4">
    <source>
        <dbReference type="ARBA" id="ARBA00022692"/>
    </source>
</evidence>
<organism evidence="12 13">
    <name type="scientific">Micromonospora ureilytica</name>
    <dbReference type="NCBI Taxonomy" id="709868"/>
    <lineage>
        <taxon>Bacteria</taxon>
        <taxon>Bacillati</taxon>
        <taxon>Actinomycetota</taxon>
        <taxon>Actinomycetes</taxon>
        <taxon>Micromonosporales</taxon>
        <taxon>Micromonosporaceae</taxon>
        <taxon>Micromonospora</taxon>
    </lineage>
</organism>
<dbReference type="EMBL" id="JADOTX010000001">
    <property type="protein sequence ID" value="MBG6064508.1"/>
    <property type="molecule type" value="Genomic_DNA"/>
</dbReference>
<dbReference type="NCBIfam" id="TIGR00831">
    <property type="entry name" value="a_cpa1"/>
    <property type="match status" value="1"/>
</dbReference>
<keyword evidence="9 10" id="KW-0739">Sodium transport</keyword>
<evidence type="ECO:0000256" key="6">
    <source>
        <dbReference type="ARBA" id="ARBA00023053"/>
    </source>
</evidence>
<evidence type="ECO:0000256" key="1">
    <source>
        <dbReference type="ARBA" id="ARBA00004651"/>
    </source>
</evidence>
<proteinExistence type="inferred from homology"/>
<evidence type="ECO:0000256" key="8">
    <source>
        <dbReference type="ARBA" id="ARBA00023136"/>
    </source>
</evidence>
<dbReference type="InterPro" id="IPR038770">
    <property type="entry name" value="Na+/solute_symporter_sf"/>
</dbReference>
<dbReference type="PANTHER" id="PTHR10110">
    <property type="entry name" value="SODIUM/HYDROGEN EXCHANGER"/>
    <property type="match status" value="1"/>
</dbReference>
<dbReference type="Proteomes" id="UP000614915">
    <property type="component" value="Unassembled WGS sequence"/>
</dbReference>
<evidence type="ECO:0000256" key="2">
    <source>
        <dbReference type="ARBA" id="ARBA00022448"/>
    </source>
</evidence>
<feature type="transmembrane region" description="Helical" evidence="10">
    <location>
        <begin position="344"/>
        <end position="365"/>
    </location>
</feature>
<dbReference type="RefSeq" id="WP_196925693.1">
    <property type="nucleotide sequence ID" value="NZ_JADOTX010000001.1"/>
</dbReference>
<evidence type="ECO:0000259" key="11">
    <source>
        <dbReference type="Pfam" id="PF00999"/>
    </source>
</evidence>
<keyword evidence="13" id="KW-1185">Reference proteome</keyword>
<evidence type="ECO:0000256" key="9">
    <source>
        <dbReference type="ARBA" id="ARBA00023201"/>
    </source>
</evidence>
<feature type="transmembrane region" description="Helical" evidence="10">
    <location>
        <begin position="147"/>
        <end position="166"/>
    </location>
</feature>
<keyword evidence="8 10" id="KW-0472">Membrane</keyword>
<keyword evidence="4 10" id="KW-0812">Transmembrane</keyword>
<gene>
    <name evidence="12" type="ORF">IW248_000795</name>
</gene>
<keyword evidence="6 10" id="KW-0915">Sodium</keyword>
<keyword evidence="7 10" id="KW-0406">Ion transport</keyword>
<evidence type="ECO:0000256" key="10">
    <source>
        <dbReference type="RuleBase" id="RU366002"/>
    </source>
</evidence>
<evidence type="ECO:0000313" key="12">
    <source>
        <dbReference type="EMBL" id="MBG6064508.1"/>
    </source>
</evidence>
<feature type="transmembrane region" description="Helical" evidence="10">
    <location>
        <begin position="82"/>
        <end position="106"/>
    </location>
</feature>
<reference evidence="12 13" key="1">
    <citation type="submission" date="2020-11" db="EMBL/GenBank/DDBJ databases">
        <title>Sequencing the genomes of 1000 actinobacteria strains.</title>
        <authorList>
            <person name="Klenk H.-P."/>
        </authorList>
    </citation>
    <scope>NUCLEOTIDE SEQUENCE [LARGE SCALE GENOMIC DNA]</scope>
    <source>
        <strain evidence="12 13">DSM 101692</strain>
    </source>
</reference>
<dbReference type="Gene3D" id="1.20.1530.20">
    <property type="match status" value="1"/>
</dbReference>
<feature type="transmembrane region" description="Helical" evidence="10">
    <location>
        <begin position="30"/>
        <end position="48"/>
    </location>
</feature>
<feature type="transmembrane region" description="Helical" evidence="10">
    <location>
        <begin position="377"/>
        <end position="396"/>
    </location>
</feature>
<feature type="transmembrane region" description="Helical" evidence="10">
    <location>
        <begin position="298"/>
        <end position="323"/>
    </location>
</feature>
<feature type="transmembrane region" description="Helical" evidence="10">
    <location>
        <begin position="178"/>
        <end position="198"/>
    </location>
</feature>
<protein>
    <submittedName>
        <fullName evidence="12">CPA1 family monovalent cation:H+ antiporter</fullName>
    </submittedName>
</protein>
<sequence length="553" mass="59255">MSSLALVVAVGVAILTGTGAARRLRIAPPVLLLVAGVLLGFVPVLRVVHLPPEAVLLVFLPVLLYWEAFTSSLREIRRNLRVIVLLSTFLVVATAAGVATAAHALGLDWGPAWVLGAAVAPTDATAVGVLGRMLPRRIATMLRAESLVNDGTALVIYTLAVGITLGEEHFSVGRVAGLFALSYLGGIAAGVAVTFLALQVRRRLSDPFQHNLLALMTPLTAYLIAEATEVSGVLAAVVSGLWVGRVSPRLFPGNARRHVQTVMGFVTTLANAALFVLVGLEAQSAVRGLDSTGLAHGLLVAVVVCAVIIAVRFGWLFTSPYLIRAIDRRPQQRERRLSGRPRALMSAAGFRGAVSMAAALAVPHALPSGAEFPDRDLIVFVTAVVIAVTLLLQAPLMPRVTRWAGLDADGEAERERRQAEIGSMAHALASLPEMAAKLGTNDDVHRQLRTEYDRRLRVLRDGDADTGPDEAAATYEQQYADLHLAVIDHRHDTVVRMRDQGEIDDEVLRRVQDGLDLEQVHMTQRRGNDTQALAGLLRDTGRVGADDPRGDLL</sequence>
<feature type="transmembrane region" description="Helical" evidence="10">
    <location>
        <begin position="259"/>
        <end position="278"/>
    </location>
</feature>
<keyword evidence="10" id="KW-0050">Antiport</keyword>
<evidence type="ECO:0000313" key="13">
    <source>
        <dbReference type="Proteomes" id="UP000614915"/>
    </source>
</evidence>
<keyword evidence="5 10" id="KW-1133">Transmembrane helix</keyword>
<evidence type="ECO:0000256" key="7">
    <source>
        <dbReference type="ARBA" id="ARBA00023065"/>
    </source>
</evidence>
<dbReference type="InterPro" id="IPR004705">
    <property type="entry name" value="Cation/H_exchanger_CPA1_bac"/>
</dbReference>
<keyword evidence="2 10" id="KW-0813">Transport</keyword>
<dbReference type="Pfam" id="PF00999">
    <property type="entry name" value="Na_H_Exchanger"/>
    <property type="match status" value="1"/>
</dbReference>